<dbReference type="Proteomes" id="UP000078410">
    <property type="component" value="Unassembled WGS sequence"/>
</dbReference>
<protein>
    <submittedName>
        <fullName evidence="2">Eaa family phage protein</fullName>
    </submittedName>
</protein>
<accession>A0A1B7IQP5</accession>
<evidence type="ECO:0000313" key="2">
    <source>
        <dbReference type="EMBL" id="OAT32041.1"/>
    </source>
</evidence>
<dbReference type="RefSeq" id="WP_064559002.1">
    <property type="nucleotide sequence ID" value="NZ_LXER01000017.1"/>
</dbReference>
<evidence type="ECO:0000313" key="3">
    <source>
        <dbReference type="Proteomes" id="UP000078410"/>
    </source>
</evidence>
<gene>
    <name evidence="2" type="ORF">M975_1933</name>
</gene>
<name>A0A1B7IQP5_9ENTR</name>
<keyword evidence="1" id="KW-0175">Coiled coil</keyword>
<comment type="caution">
    <text evidence="2">The sequence shown here is derived from an EMBL/GenBank/DDBJ whole genome shotgun (WGS) entry which is preliminary data.</text>
</comment>
<proteinExistence type="predicted"/>
<sequence>MDKGIEALIARKGNAVTGSYYLAECGACGEMFTSERMTGGEAIADTGDYGDCYCPHCDTDDSEIIDCGAVNSAVVEAWNFQQKHIDALIAALEQSRLRGDEWKEKCSEAVEHGANRIAELQAAPSGMMQLSNELAEMKQTVSRLRSERDSMLRDRLNNMESRPLCVKSNDAMREAAPLCVKLPDSSSKAFWSGIGKTEQFHPETYKRWVKEAIERAGDIAGIQVEVK</sequence>
<dbReference type="PATRIC" id="fig|1354251.4.peg.1997"/>
<dbReference type="AlphaFoldDB" id="A0A1B7IQP5"/>
<feature type="coiled-coil region" evidence="1">
    <location>
        <begin position="127"/>
        <end position="154"/>
    </location>
</feature>
<dbReference type="EMBL" id="LXER01000017">
    <property type="protein sequence ID" value="OAT32041.1"/>
    <property type="molecule type" value="Genomic_DNA"/>
</dbReference>
<organism evidence="2 3">
    <name type="scientific">Buttiauxella brennerae ATCC 51605</name>
    <dbReference type="NCBI Taxonomy" id="1354251"/>
    <lineage>
        <taxon>Bacteria</taxon>
        <taxon>Pseudomonadati</taxon>
        <taxon>Pseudomonadota</taxon>
        <taxon>Gammaproteobacteria</taxon>
        <taxon>Enterobacterales</taxon>
        <taxon>Enterobacteriaceae</taxon>
        <taxon>Buttiauxella</taxon>
    </lineage>
</organism>
<keyword evidence="3" id="KW-1185">Reference proteome</keyword>
<evidence type="ECO:0000256" key="1">
    <source>
        <dbReference type="SAM" id="Coils"/>
    </source>
</evidence>
<reference evidence="2 3" key="1">
    <citation type="submission" date="2016-04" db="EMBL/GenBank/DDBJ databases">
        <title>ATOL: Assembling a taxonomically balanced genome-scale reconstruction of the evolutionary history of the Enterobacteriaceae.</title>
        <authorList>
            <person name="Plunkett G.III."/>
            <person name="Neeno-Eckwall E.C."/>
            <person name="Glasner J.D."/>
            <person name="Perna N.T."/>
        </authorList>
    </citation>
    <scope>NUCLEOTIDE SEQUENCE [LARGE SCALE GENOMIC DNA]</scope>
    <source>
        <strain evidence="2 3">ATCC 51605</strain>
    </source>
</reference>